<dbReference type="PROSITE" id="PS00629">
    <property type="entry name" value="IMP_1"/>
    <property type="match status" value="1"/>
</dbReference>
<feature type="binding site" evidence="9">
    <location>
        <position position="151"/>
    </location>
    <ligand>
        <name>Mg(2+)</name>
        <dbReference type="ChEBI" id="CHEBI:18420"/>
        <label>2</label>
    </ligand>
</feature>
<feature type="binding site" evidence="9">
    <location>
        <position position="154"/>
    </location>
    <ligand>
        <name>Mg(2+)</name>
        <dbReference type="ChEBI" id="CHEBI:18420"/>
        <label>2</label>
    </ligand>
</feature>
<dbReference type="InterPro" id="IPR006240">
    <property type="entry name" value="CysQ"/>
</dbReference>
<dbReference type="CDD" id="cd01638">
    <property type="entry name" value="CysQ"/>
    <property type="match status" value="1"/>
</dbReference>
<feature type="binding site" evidence="10">
    <location>
        <position position="131"/>
    </location>
    <ligand>
        <name>Mg(2+)</name>
        <dbReference type="ChEBI" id="CHEBI:18420"/>
        <label>1</label>
        <note>catalytic</note>
    </ligand>
</feature>
<keyword evidence="4 9" id="KW-0997">Cell inner membrane</keyword>
<feature type="binding site" evidence="10">
    <location>
        <position position="278"/>
    </location>
    <ligand>
        <name>Mg(2+)</name>
        <dbReference type="ChEBI" id="CHEBI:18420"/>
        <label>1</label>
        <note>catalytic</note>
    </ligand>
</feature>
<sequence>MKTGFTYSLCHTTYAFSHCYIGLHWIHAGSISDVISSKIVFFMLWIYYLLESLIKSWLMTERNVLLTPMLLRATLTIAHQAGELLTRFYSTKVNIHTKADNTPVTEADLAVSQFLIEKLTALTPAIPVLSEESQYISLVQRQNWECYWLIDPLDGTQQFINRSGQFSVLIALMQQNRSVLGIIHAPILQQTFYATKGNGAYKIDHGQLEKLQYRPVDANQPIHIVVGAAGAVAKVRSILSPNFQYQFQIYGSSGLKSTLVAGKIADCYIRLGKTGEWDTAASEIILAEMGGKIMDLNFNPLTYNQRETFVNPDFIMVSDAQFNWRKIFQYNSL</sequence>
<keyword evidence="5 9" id="KW-0479">Metal-binding</keyword>
<evidence type="ECO:0000256" key="7">
    <source>
        <dbReference type="ARBA" id="ARBA00022842"/>
    </source>
</evidence>
<dbReference type="InterPro" id="IPR020550">
    <property type="entry name" value="Inositol_monophosphatase_CS"/>
</dbReference>
<keyword evidence="3 9" id="KW-1003">Cell membrane</keyword>
<dbReference type="InterPro" id="IPR020583">
    <property type="entry name" value="Inositol_monoP_metal-BS"/>
</dbReference>
<keyword evidence="8 9" id="KW-0472">Membrane</keyword>
<feature type="binding site" evidence="10">
    <location>
        <position position="151"/>
    </location>
    <ligand>
        <name>Mg(2+)</name>
        <dbReference type="ChEBI" id="CHEBI:18420"/>
        <label>1</label>
        <note>catalytic</note>
    </ligand>
</feature>
<accession>A0A380VGQ1</accession>
<feature type="binding site" evidence="9">
    <location>
        <position position="131"/>
    </location>
    <ligand>
        <name>substrate</name>
    </ligand>
</feature>
<dbReference type="InterPro" id="IPR050725">
    <property type="entry name" value="CysQ/Inositol_MonoPase"/>
</dbReference>
<dbReference type="GO" id="GO:0000103">
    <property type="term" value="P:sulfate assimilation"/>
    <property type="evidence" value="ECO:0007669"/>
    <property type="project" value="TreeGrafter"/>
</dbReference>
<comment type="catalytic activity">
    <reaction evidence="1 9">
        <text>adenosine 3',5'-bisphosphate + H2O = AMP + phosphate</text>
        <dbReference type="Rhea" id="RHEA:10040"/>
        <dbReference type="ChEBI" id="CHEBI:15377"/>
        <dbReference type="ChEBI" id="CHEBI:43474"/>
        <dbReference type="ChEBI" id="CHEBI:58343"/>
        <dbReference type="ChEBI" id="CHEBI:456215"/>
        <dbReference type="EC" id="3.1.3.7"/>
    </reaction>
</comment>
<dbReference type="GO" id="GO:0005886">
    <property type="term" value="C:plasma membrane"/>
    <property type="evidence" value="ECO:0007669"/>
    <property type="project" value="UniProtKB-SubCell"/>
</dbReference>
<evidence type="ECO:0000256" key="8">
    <source>
        <dbReference type="ARBA" id="ARBA00023136"/>
    </source>
</evidence>
<keyword evidence="6 9" id="KW-0378">Hydrolase</keyword>
<feature type="binding site" evidence="9">
    <location>
        <position position="153"/>
    </location>
    <ligand>
        <name>Mg(2+)</name>
        <dbReference type="ChEBI" id="CHEBI:18420"/>
        <label>1</label>
    </ligand>
</feature>
<feature type="binding site" evidence="9">
    <location>
        <position position="278"/>
    </location>
    <ligand>
        <name>substrate</name>
    </ligand>
</feature>
<evidence type="ECO:0000256" key="9">
    <source>
        <dbReference type="HAMAP-Rule" id="MF_02095"/>
    </source>
</evidence>
<dbReference type="GO" id="GO:0000287">
    <property type="term" value="F:magnesium ion binding"/>
    <property type="evidence" value="ECO:0007669"/>
    <property type="project" value="UniProtKB-UniRule"/>
</dbReference>
<evidence type="ECO:0000256" key="2">
    <source>
        <dbReference type="ARBA" id="ARBA00005289"/>
    </source>
</evidence>
<reference evidence="11 12" key="1">
    <citation type="submission" date="2018-06" db="EMBL/GenBank/DDBJ databases">
        <authorList>
            <consortium name="Pathogen Informatics"/>
            <person name="Doyle S."/>
        </authorList>
    </citation>
    <scope>NUCLEOTIDE SEQUENCE [LARGE SCALE GENOMIC DNA]</scope>
    <source>
        <strain evidence="11 12">NCTC10851</strain>
    </source>
</reference>
<feature type="binding site" evidence="10">
    <location>
        <position position="153"/>
    </location>
    <ligand>
        <name>Mg(2+)</name>
        <dbReference type="ChEBI" id="CHEBI:18420"/>
        <label>1</label>
        <note>catalytic</note>
    </ligand>
</feature>
<dbReference type="GO" id="GO:0046854">
    <property type="term" value="P:phosphatidylinositol phosphate biosynthetic process"/>
    <property type="evidence" value="ECO:0007669"/>
    <property type="project" value="InterPro"/>
</dbReference>
<evidence type="ECO:0000256" key="10">
    <source>
        <dbReference type="PIRSR" id="PIRSR600760-2"/>
    </source>
</evidence>
<dbReference type="GO" id="GO:0008441">
    <property type="term" value="F:3'(2'),5'-bisphosphate nucleotidase activity"/>
    <property type="evidence" value="ECO:0007669"/>
    <property type="project" value="UniProtKB-UniRule"/>
</dbReference>
<dbReference type="PANTHER" id="PTHR43028:SF7">
    <property type="entry name" value="3'(2'),5'-BISPHOSPHATE NUCLEOTIDASE CYSQ"/>
    <property type="match status" value="1"/>
</dbReference>
<comment type="subcellular location">
    <subcellularLocation>
        <location evidence="9">Cell inner membrane</location>
        <topology evidence="9">Peripheral membrane protein</topology>
        <orientation evidence="9">Cytoplasmic side</orientation>
    </subcellularLocation>
</comment>
<evidence type="ECO:0000256" key="3">
    <source>
        <dbReference type="ARBA" id="ARBA00022475"/>
    </source>
</evidence>
<dbReference type="Pfam" id="PF00459">
    <property type="entry name" value="Inositol_P"/>
    <property type="match status" value="1"/>
</dbReference>
<dbReference type="InterPro" id="IPR000760">
    <property type="entry name" value="Inositol_monophosphatase-like"/>
</dbReference>
<dbReference type="AlphaFoldDB" id="A0A380VGQ1"/>
<dbReference type="GO" id="GO:0050427">
    <property type="term" value="P:3'-phosphoadenosine 5'-phosphosulfate metabolic process"/>
    <property type="evidence" value="ECO:0007669"/>
    <property type="project" value="TreeGrafter"/>
</dbReference>
<feature type="binding site" evidence="9">
    <location>
        <position position="151"/>
    </location>
    <ligand>
        <name>Mg(2+)</name>
        <dbReference type="ChEBI" id="CHEBI:18420"/>
        <label>1</label>
    </ligand>
</feature>
<evidence type="ECO:0000313" key="11">
    <source>
        <dbReference type="EMBL" id="SUU38409.1"/>
    </source>
</evidence>
<evidence type="ECO:0000256" key="5">
    <source>
        <dbReference type="ARBA" id="ARBA00022723"/>
    </source>
</evidence>
<evidence type="ECO:0000313" key="12">
    <source>
        <dbReference type="Proteomes" id="UP000254507"/>
    </source>
</evidence>
<organism evidence="11 12">
    <name type="scientific">Actinobacillus seminis</name>
    <dbReference type="NCBI Taxonomy" id="722"/>
    <lineage>
        <taxon>Bacteria</taxon>
        <taxon>Pseudomonadati</taxon>
        <taxon>Pseudomonadota</taxon>
        <taxon>Gammaproteobacteria</taxon>
        <taxon>Pasteurellales</taxon>
        <taxon>Pasteurellaceae</taxon>
        <taxon>Actinobacillus</taxon>
    </lineage>
</organism>
<dbReference type="EC" id="3.1.3.7" evidence="9"/>
<comment type="cofactor">
    <cofactor evidence="9 10">
        <name>Mg(2+)</name>
        <dbReference type="ChEBI" id="CHEBI:18420"/>
    </cofactor>
</comment>
<keyword evidence="7 9" id="KW-0460">Magnesium</keyword>
<feature type="binding site" evidence="9">
    <location>
        <position position="131"/>
    </location>
    <ligand>
        <name>Mg(2+)</name>
        <dbReference type="ChEBI" id="CHEBI:18420"/>
        <label>1</label>
    </ligand>
</feature>
<dbReference type="Proteomes" id="UP000254507">
    <property type="component" value="Unassembled WGS sequence"/>
</dbReference>
<evidence type="ECO:0000256" key="4">
    <source>
        <dbReference type="ARBA" id="ARBA00022519"/>
    </source>
</evidence>
<dbReference type="PANTHER" id="PTHR43028">
    <property type="entry name" value="3'(2'),5'-BISPHOSPHATE NUCLEOTIDASE 1"/>
    <property type="match status" value="1"/>
</dbReference>
<protein>
    <recommendedName>
        <fullName evidence="9">3'(2'),5'-bisphosphate nucleotidase CysQ</fullName>
        <ecNumber evidence="9">3.1.3.7</ecNumber>
    </recommendedName>
    <alternativeName>
        <fullName evidence="9">3'(2'),5-bisphosphonucleoside 3'(2')-phosphohydrolase</fullName>
    </alternativeName>
    <alternativeName>
        <fullName evidence="9">3'-phosphoadenosine 5'-phosphate phosphatase</fullName>
        <shortName evidence="9">PAP phosphatase</shortName>
    </alternativeName>
</protein>
<proteinExistence type="inferred from homology"/>
<feature type="binding site" evidence="9">
    <location>
        <begin position="153"/>
        <end position="156"/>
    </location>
    <ligand>
        <name>substrate</name>
    </ligand>
</feature>
<dbReference type="Gene3D" id="3.40.190.80">
    <property type="match status" value="1"/>
</dbReference>
<dbReference type="Gene3D" id="3.30.540.10">
    <property type="entry name" value="Fructose-1,6-Bisphosphatase, subunit A, domain 1"/>
    <property type="match status" value="1"/>
</dbReference>
<dbReference type="NCBIfam" id="TIGR01331">
    <property type="entry name" value="bisphos_cysQ"/>
    <property type="match status" value="1"/>
</dbReference>
<comment type="similarity">
    <text evidence="2 9">Belongs to the inositol monophosphatase superfamily. CysQ family.</text>
</comment>
<evidence type="ECO:0000256" key="1">
    <source>
        <dbReference type="ARBA" id="ARBA00001625"/>
    </source>
</evidence>
<feature type="binding site" evidence="9">
    <location>
        <position position="278"/>
    </location>
    <ligand>
        <name>Mg(2+)</name>
        <dbReference type="ChEBI" id="CHEBI:18420"/>
        <label>2</label>
    </ligand>
</feature>
<dbReference type="EMBL" id="UFSB01000001">
    <property type="protein sequence ID" value="SUU38409.1"/>
    <property type="molecule type" value="Genomic_DNA"/>
</dbReference>
<name>A0A380VGQ1_9PAST</name>
<dbReference type="SUPFAM" id="SSF56655">
    <property type="entry name" value="Carbohydrate phosphatase"/>
    <property type="match status" value="1"/>
</dbReference>
<evidence type="ECO:0000256" key="6">
    <source>
        <dbReference type="ARBA" id="ARBA00022801"/>
    </source>
</evidence>
<dbReference type="HAMAP" id="MF_02095">
    <property type="entry name" value="CysQ"/>
    <property type="match status" value="1"/>
</dbReference>
<dbReference type="PROSITE" id="PS00630">
    <property type="entry name" value="IMP_2"/>
    <property type="match status" value="1"/>
</dbReference>
<comment type="function">
    <text evidence="9">Converts adenosine-3',5'-bisphosphate (PAP) to AMP.</text>
</comment>
<gene>
    <name evidence="9 11" type="primary">cysQ</name>
    <name evidence="11" type="ORF">NCTC10851_02079</name>
</gene>
<feature type="binding site" evidence="10">
    <location>
        <position position="154"/>
    </location>
    <ligand>
        <name>Mg(2+)</name>
        <dbReference type="ChEBI" id="CHEBI:18420"/>
        <label>1</label>
        <note>catalytic</note>
    </ligand>
</feature>